<dbReference type="InterPro" id="IPR005318">
    <property type="entry name" value="OM_porin_bac"/>
</dbReference>
<dbReference type="RefSeq" id="WP_123889565.1">
    <property type="nucleotide sequence ID" value="NZ_RKKU01000011.1"/>
</dbReference>
<evidence type="ECO:0000256" key="3">
    <source>
        <dbReference type="ARBA" id="ARBA00022729"/>
    </source>
</evidence>
<evidence type="ECO:0000256" key="2">
    <source>
        <dbReference type="ARBA" id="ARBA00022448"/>
    </source>
</evidence>
<sequence length="435" mass="46648">MRSKYLAGAVATGLAFQVSAAAAQTDFIDDASANLALRNFYINQDNRSGSAAPSKTEEWGQGFLLDLRSGFTAGTVGFGVDALGQFGLRLDSGGRTNKAGRNRNPGTLFPLESDNSATSNFGRVDLTAKARLAKTELRYGALRPALPILSANDGRLLPQTFRGGQLTSTDVSGLTFNLGQIDRASGRASSDYEALRIAGGQERVDQFRFAGGDYALNDNLTLSYYFAELQDYYRQHFLGTRHSFALGAGKVSSDLRFFDSNAEGANADGKAGYAARGFDNQGKVDNRAYSALFSYALGGHNLGLGYQHLSGDSDFPFVNNGDGSSAYLITDSQIGKFQRAGERTALARYAYDFAQVGAPGLKATVTYLSGNDVDAASASNDSEWERDLRLDYSVQTGPLKNLGLSLRNASLRSSVAGQRDIDETRVILSYNIALL</sequence>
<evidence type="ECO:0000256" key="1">
    <source>
        <dbReference type="ARBA" id="ARBA00009075"/>
    </source>
</evidence>
<proteinExistence type="inferred from homology"/>
<dbReference type="PANTHER" id="PTHR34596:SF2">
    <property type="entry name" value="CHITOPORIN"/>
    <property type="match status" value="1"/>
</dbReference>
<keyword evidence="3 4" id="KW-0732">Signal</keyword>
<evidence type="ECO:0000313" key="5">
    <source>
        <dbReference type="EMBL" id="ROZ84404.1"/>
    </source>
</evidence>
<name>A0ABX9XK59_9PSED</name>
<keyword evidence="2" id="KW-0813">Transport</keyword>
<evidence type="ECO:0000256" key="4">
    <source>
        <dbReference type="SAM" id="SignalP"/>
    </source>
</evidence>
<gene>
    <name evidence="5" type="ORF">EF096_10415</name>
</gene>
<reference evidence="5 6" key="1">
    <citation type="submission" date="2018-11" db="EMBL/GenBank/DDBJ databases">
        <authorList>
            <person name="Jang G.I."/>
            <person name="Hwang C.Y."/>
        </authorList>
    </citation>
    <scope>NUCLEOTIDE SEQUENCE [LARGE SCALE GENOMIC DNA]</scope>
    <source>
        <strain evidence="5 6">SSM26</strain>
    </source>
</reference>
<comment type="caution">
    <text evidence="5">The sequence shown here is derived from an EMBL/GenBank/DDBJ whole genome shotgun (WGS) entry which is preliminary data.</text>
</comment>
<dbReference type="PANTHER" id="PTHR34596">
    <property type="entry name" value="CHITOPORIN"/>
    <property type="match status" value="1"/>
</dbReference>
<organism evidence="5 6">
    <name type="scientific">Pseudomonas neustonica</name>
    <dbReference type="NCBI Taxonomy" id="2487346"/>
    <lineage>
        <taxon>Bacteria</taxon>
        <taxon>Pseudomonadati</taxon>
        <taxon>Pseudomonadota</taxon>
        <taxon>Gammaproteobacteria</taxon>
        <taxon>Pseudomonadales</taxon>
        <taxon>Pseudomonadaceae</taxon>
        <taxon>Pseudomonas</taxon>
    </lineage>
</organism>
<dbReference type="EMBL" id="RKKU01000011">
    <property type="protein sequence ID" value="ROZ84404.1"/>
    <property type="molecule type" value="Genomic_DNA"/>
</dbReference>
<evidence type="ECO:0000313" key="6">
    <source>
        <dbReference type="Proteomes" id="UP000275199"/>
    </source>
</evidence>
<feature type="signal peptide" evidence="4">
    <location>
        <begin position="1"/>
        <end position="20"/>
    </location>
</feature>
<feature type="chain" id="PRO_5046170559" evidence="4">
    <location>
        <begin position="21"/>
        <end position="435"/>
    </location>
</feature>
<dbReference type="Pfam" id="PF03573">
    <property type="entry name" value="OprD"/>
    <property type="match status" value="1"/>
</dbReference>
<dbReference type="InterPro" id="IPR023614">
    <property type="entry name" value="Porin_dom_sf"/>
</dbReference>
<accession>A0ABX9XK59</accession>
<dbReference type="Gene3D" id="2.40.160.10">
    <property type="entry name" value="Porin"/>
    <property type="match status" value="1"/>
</dbReference>
<keyword evidence="6" id="KW-1185">Reference proteome</keyword>
<protein>
    <submittedName>
        <fullName evidence="5">OprD family porin</fullName>
    </submittedName>
</protein>
<comment type="similarity">
    <text evidence="1">Belongs to the outer membrane porin (Opr) (TC 1.B.25) family.</text>
</comment>
<dbReference type="Proteomes" id="UP000275199">
    <property type="component" value="Unassembled WGS sequence"/>
</dbReference>